<evidence type="ECO:0000313" key="7">
    <source>
        <dbReference type="Proteomes" id="UP000622475"/>
    </source>
</evidence>
<dbReference type="PANTHER" id="PTHR43547:SF2">
    <property type="entry name" value="HYBRID SIGNAL TRANSDUCTION HISTIDINE KINASE C"/>
    <property type="match status" value="1"/>
</dbReference>
<comment type="catalytic activity">
    <reaction evidence="1">
        <text>ATP + protein L-histidine = ADP + protein N-phospho-L-histidine.</text>
        <dbReference type="EC" id="2.7.13.3"/>
    </reaction>
</comment>
<dbReference type="RefSeq" id="WP_194113329.1">
    <property type="nucleotide sequence ID" value="NZ_JADFFL010000009.1"/>
</dbReference>
<dbReference type="Proteomes" id="UP000622475">
    <property type="component" value="Unassembled WGS sequence"/>
</dbReference>
<feature type="transmembrane region" description="Helical" evidence="4">
    <location>
        <begin position="177"/>
        <end position="193"/>
    </location>
</feature>
<feature type="domain" description="Histidine kinase" evidence="5">
    <location>
        <begin position="231"/>
        <end position="446"/>
    </location>
</feature>
<dbReference type="PRINTS" id="PR00344">
    <property type="entry name" value="BCTRLSENSOR"/>
</dbReference>
<dbReference type="InterPro" id="IPR004358">
    <property type="entry name" value="Sig_transdc_His_kin-like_C"/>
</dbReference>
<dbReference type="InterPro" id="IPR003594">
    <property type="entry name" value="HATPase_dom"/>
</dbReference>
<keyword evidence="4" id="KW-0472">Membrane</keyword>
<dbReference type="SMART" id="SM00387">
    <property type="entry name" value="HATPase_c"/>
    <property type="match status" value="1"/>
</dbReference>
<comment type="caution">
    <text evidence="6">The sequence shown here is derived from an EMBL/GenBank/DDBJ whole genome shotgun (WGS) entry which is preliminary data.</text>
</comment>
<sequence length="470" mass="53352">MASIYPPGFDRSAVHSLRTFWRQLIGDRSDFELESRIFHSISICLVLLTGFYVPYNLSAGLYIAALSTLTLSTVFSFQYYYSRFKGKKHSTILFATMGLILLCVNYFANSGIHGSTDLMWASYLLLLFAISPYRQHLTWLIACLVTFVTLHLIEYHYPQLVKHPFNIGLGQLIDRTTAFPLPIITIYIIIKYIKRSYDKEKRLVESRNQEILHQKELLEQSNAEKNKLMSIISHDMRAPLINIQGYLELLNADVIRPEERPALEKELLLANNNTMQMLSNMLYWTKTQMEQPTIHLTDIGLLKIMQTTLGMQQTLAQKKGITLTYNISPDINVHADIDMLQLVVRNLVSNAIKFTPKDGSITVSAEQVGDECKIIVADNGMGIQPGQQEKLFRITTEPTYGTNHEKGVGLGLTLCKEYIERQGGRIGYESVFGHGASFFVFIPMPAAARPRTEFVRDRENLEVGTGIEPV</sequence>
<accession>A0A929PZ32</accession>
<evidence type="ECO:0000256" key="3">
    <source>
        <dbReference type="ARBA" id="ARBA00022553"/>
    </source>
</evidence>
<feature type="transmembrane region" description="Helical" evidence="4">
    <location>
        <begin position="61"/>
        <end position="80"/>
    </location>
</feature>
<name>A0A929PZ32_9SPHI</name>
<dbReference type="Gene3D" id="1.10.287.130">
    <property type="match status" value="1"/>
</dbReference>
<evidence type="ECO:0000256" key="4">
    <source>
        <dbReference type="SAM" id="Phobius"/>
    </source>
</evidence>
<dbReference type="SUPFAM" id="SSF55874">
    <property type="entry name" value="ATPase domain of HSP90 chaperone/DNA topoisomerase II/histidine kinase"/>
    <property type="match status" value="1"/>
</dbReference>
<dbReference type="PANTHER" id="PTHR43547">
    <property type="entry name" value="TWO-COMPONENT HISTIDINE KINASE"/>
    <property type="match status" value="1"/>
</dbReference>
<dbReference type="Gene3D" id="3.30.565.10">
    <property type="entry name" value="Histidine kinase-like ATPase, C-terminal domain"/>
    <property type="match status" value="1"/>
</dbReference>
<dbReference type="PROSITE" id="PS50109">
    <property type="entry name" value="HIS_KIN"/>
    <property type="match status" value="1"/>
</dbReference>
<protein>
    <recommendedName>
        <fullName evidence="2">histidine kinase</fullName>
        <ecNumber evidence="2">2.7.13.3</ecNumber>
    </recommendedName>
</protein>
<dbReference type="InterPro" id="IPR036890">
    <property type="entry name" value="HATPase_C_sf"/>
</dbReference>
<proteinExistence type="predicted"/>
<keyword evidence="4" id="KW-1133">Transmembrane helix</keyword>
<reference evidence="6" key="1">
    <citation type="submission" date="2020-10" db="EMBL/GenBank/DDBJ databases">
        <title>Mucilaginibacter mali sp. nov., isolated from rhizosphere soil of apple orchard.</title>
        <authorList>
            <person name="Lee J.-S."/>
            <person name="Kim H.S."/>
            <person name="Kim J.-S."/>
        </authorList>
    </citation>
    <scope>NUCLEOTIDE SEQUENCE</scope>
    <source>
        <strain evidence="6">KCTC 22746</strain>
    </source>
</reference>
<dbReference type="EC" id="2.7.13.3" evidence="2"/>
<organism evidence="6 7">
    <name type="scientific">Mucilaginibacter myungsuensis</name>
    <dbReference type="NCBI Taxonomy" id="649104"/>
    <lineage>
        <taxon>Bacteria</taxon>
        <taxon>Pseudomonadati</taxon>
        <taxon>Bacteroidota</taxon>
        <taxon>Sphingobacteriia</taxon>
        <taxon>Sphingobacteriales</taxon>
        <taxon>Sphingobacteriaceae</taxon>
        <taxon>Mucilaginibacter</taxon>
    </lineage>
</organism>
<evidence type="ECO:0000256" key="1">
    <source>
        <dbReference type="ARBA" id="ARBA00000085"/>
    </source>
</evidence>
<dbReference type="AlphaFoldDB" id="A0A929PZ32"/>
<feature type="transmembrane region" description="Helical" evidence="4">
    <location>
        <begin position="37"/>
        <end position="55"/>
    </location>
</feature>
<evidence type="ECO:0000313" key="6">
    <source>
        <dbReference type="EMBL" id="MBE9664085.1"/>
    </source>
</evidence>
<feature type="transmembrane region" description="Helical" evidence="4">
    <location>
        <begin position="137"/>
        <end position="157"/>
    </location>
</feature>
<keyword evidence="3" id="KW-0597">Phosphoprotein</keyword>
<dbReference type="SUPFAM" id="SSF47384">
    <property type="entry name" value="Homodimeric domain of signal transducing histidine kinase"/>
    <property type="match status" value="1"/>
</dbReference>
<dbReference type="CDD" id="cd00082">
    <property type="entry name" value="HisKA"/>
    <property type="match status" value="1"/>
</dbReference>
<dbReference type="InterPro" id="IPR036097">
    <property type="entry name" value="HisK_dim/P_sf"/>
</dbReference>
<dbReference type="CDD" id="cd00075">
    <property type="entry name" value="HATPase"/>
    <property type="match status" value="1"/>
</dbReference>
<evidence type="ECO:0000256" key="2">
    <source>
        <dbReference type="ARBA" id="ARBA00012438"/>
    </source>
</evidence>
<dbReference type="Pfam" id="PF00512">
    <property type="entry name" value="HisKA"/>
    <property type="match status" value="1"/>
</dbReference>
<dbReference type="SMART" id="SM00388">
    <property type="entry name" value="HisKA"/>
    <property type="match status" value="1"/>
</dbReference>
<dbReference type="InterPro" id="IPR005467">
    <property type="entry name" value="His_kinase_dom"/>
</dbReference>
<gene>
    <name evidence="6" type="ORF">IRJ16_19535</name>
</gene>
<dbReference type="InterPro" id="IPR003661">
    <property type="entry name" value="HisK_dim/P_dom"/>
</dbReference>
<keyword evidence="4" id="KW-0812">Transmembrane</keyword>
<dbReference type="GO" id="GO:0000155">
    <property type="term" value="F:phosphorelay sensor kinase activity"/>
    <property type="evidence" value="ECO:0007669"/>
    <property type="project" value="InterPro"/>
</dbReference>
<dbReference type="Pfam" id="PF02518">
    <property type="entry name" value="HATPase_c"/>
    <property type="match status" value="1"/>
</dbReference>
<keyword evidence="7" id="KW-1185">Reference proteome</keyword>
<feature type="transmembrane region" description="Helical" evidence="4">
    <location>
        <begin position="92"/>
        <end position="108"/>
    </location>
</feature>
<dbReference type="EMBL" id="JADFFL010000009">
    <property type="protein sequence ID" value="MBE9664085.1"/>
    <property type="molecule type" value="Genomic_DNA"/>
</dbReference>
<keyword evidence="6" id="KW-0808">Transferase</keyword>
<keyword evidence="6" id="KW-0418">Kinase</keyword>
<evidence type="ECO:0000259" key="5">
    <source>
        <dbReference type="PROSITE" id="PS50109"/>
    </source>
</evidence>